<reference evidence="3" key="1">
    <citation type="submission" date="2021-04" db="EMBL/GenBank/DDBJ databases">
        <title>A novel Synergistetes isolate from a pyrite-forming mixed culture.</title>
        <authorList>
            <person name="Bunk B."/>
            <person name="Sproer C."/>
            <person name="Spring S."/>
            <person name="Pester M."/>
        </authorList>
    </citation>
    <scope>NUCLEOTIDE SEQUENCE [LARGE SCALE GENOMIC DNA]</scope>
    <source>
        <strain evidence="3">J.5.4.2-T.3.5.2</strain>
    </source>
</reference>
<protein>
    <submittedName>
        <fullName evidence="2">Transposase</fullName>
    </submittedName>
</protein>
<sequence>MNDLKPFLETILELADPWFIDEITFDQEQVRIDIYLDFRKGGTFSCPLCGTNGCKVHDSTMKSWRHMNLFQYKAYLHARLPRVDCPSQSPYATIVVASPE</sequence>
<gene>
    <name evidence="2" type="ORF">KAR29_11290</name>
</gene>
<dbReference type="InterPro" id="IPR047951">
    <property type="entry name" value="Transpos_ISL3"/>
</dbReference>
<evidence type="ECO:0000259" key="1">
    <source>
        <dbReference type="Pfam" id="PF14690"/>
    </source>
</evidence>
<dbReference type="AlphaFoldDB" id="A0A9Q7EVD6"/>
<dbReference type="PANTHER" id="PTHR33498:SF1">
    <property type="entry name" value="TRANSPOSASE FOR INSERTION SEQUENCE ELEMENT IS1557"/>
    <property type="match status" value="1"/>
</dbReference>
<keyword evidence="3" id="KW-1185">Reference proteome</keyword>
<dbReference type="PANTHER" id="PTHR33498">
    <property type="entry name" value="TRANSPOSASE FOR INSERTION SEQUENCE ELEMENT IS1557"/>
    <property type="match status" value="1"/>
</dbReference>
<dbReference type="KEGG" id="aram:KAR29_11290"/>
<evidence type="ECO:0000313" key="2">
    <source>
        <dbReference type="EMBL" id="QTX31899.1"/>
    </source>
</evidence>
<name>A0A9Q7EVD6_9BACT</name>
<evidence type="ECO:0000313" key="3">
    <source>
        <dbReference type="Proteomes" id="UP000671879"/>
    </source>
</evidence>
<dbReference type="Proteomes" id="UP000671879">
    <property type="component" value="Chromosome"/>
</dbReference>
<organism evidence="2 3">
    <name type="scientific">Aminithiophilus ramosus</name>
    <dbReference type="NCBI Taxonomy" id="3029084"/>
    <lineage>
        <taxon>Bacteria</taxon>
        <taxon>Thermotogati</taxon>
        <taxon>Synergistota</taxon>
        <taxon>Synergistia</taxon>
        <taxon>Synergistales</taxon>
        <taxon>Aminithiophilaceae</taxon>
        <taxon>Aminithiophilus</taxon>
    </lineage>
</organism>
<dbReference type="Pfam" id="PF14690">
    <property type="entry name" value="Zn_ribbon_ISL3"/>
    <property type="match status" value="1"/>
</dbReference>
<feature type="domain" description="Transposase IS204/IS1001/IS1096/IS1165 zinc-finger" evidence="1">
    <location>
        <begin position="44"/>
        <end position="86"/>
    </location>
</feature>
<dbReference type="EMBL" id="CP072943">
    <property type="protein sequence ID" value="QTX31899.1"/>
    <property type="molecule type" value="Genomic_DNA"/>
</dbReference>
<dbReference type="InterPro" id="IPR029261">
    <property type="entry name" value="Transposase_Znf"/>
</dbReference>
<dbReference type="RefSeq" id="WP_274373092.1">
    <property type="nucleotide sequence ID" value="NZ_CP072943.1"/>
</dbReference>
<accession>A0A9Q7EVD6</accession>
<proteinExistence type="predicted"/>